<evidence type="ECO:0000313" key="1">
    <source>
        <dbReference type="EMBL" id="TGZ53378.1"/>
    </source>
</evidence>
<dbReference type="EMBL" id="QBLH01001040">
    <property type="protein sequence ID" value="TGZ53378.1"/>
    <property type="molecule type" value="Genomic_DNA"/>
</dbReference>
<gene>
    <name evidence="1" type="ORF">DBV15_01487</name>
</gene>
<protein>
    <submittedName>
        <fullName evidence="1">Uncharacterized protein</fullName>
    </submittedName>
</protein>
<dbReference type="AlphaFoldDB" id="A0A4S2KYU6"/>
<accession>A0A4S2KYU6</accession>
<comment type="caution">
    <text evidence="1">The sequence shown here is derived from an EMBL/GenBank/DDBJ whole genome shotgun (WGS) entry which is preliminary data.</text>
</comment>
<keyword evidence="2" id="KW-1185">Reference proteome</keyword>
<evidence type="ECO:0000313" key="2">
    <source>
        <dbReference type="Proteomes" id="UP000310200"/>
    </source>
</evidence>
<proteinExistence type="predicted"/>
<reference evidence="1 2" key="1">
    <citation type="journal article" date="2019" name="Philos. Trans. R. Soc. Lond., B, Biol. Sci.">
        <title>Ant behaviour and brain gene expression of defending hosts depend on the ecological success of the intruding social parasite.</title>
        <authorList>
            <person name="Kaur R."/>
            <person name="Stoldt M."/>
            <person name="Jongepier E."/>
            <person name="Feldmeyer B."/>
            <person name="Menzel F."/>
            <person name="Bornberg-Bauer E."/>
            <person name="Foitzik S."/>
        </authorList>
    </citation>
    <scope>NUCLEOTIDE SEQUENCE [LARGE SCALE GENOMIC DNA]</scope>
    <source>
        <tissue evidence="1">Whole body</tissue>
    </source>
</reference>
<dbReference type="Proteomes" id="UP000310200">
    <property type="component" value="Unassembled WGS sequence"/>
</dbReference>
<sequence length="63" mass="7552">MPAFGILRRNLLHECECFTNWVWERADSGDIKDSIEERERHRVVTWRTEYPVVSQEMANELSD</sequence>
<name>A0A4S2KYU6_9HYME</name>
<organism evidence="1 2">
    <name type="scientific">Temnothorax longispinosus</name>
    <dbReference type="NCBI Taxonomy" id="300112"/>
    <lineage>
        <taxon>Eukaryota</taxon>
        <taxon>Metazoa</taxon>
        <taxon>Ecdysozoa</taxon>
        <taxon>Arthropoda</taxon>
        <taxon>Hexapoda</taxon>
        <taxon>Insecta</taxon>
        <taxon>Pterygota</taxon>
        <taxon>Neoptera</taxon>
        <taxon>Endopterygota</taxon>
        <taxon>Hymenoptera</taxon>
        <taxon>Apocrita</taxon>
        <taxon>Aculeata</taxon>
        <taxon>Formicoidea</taxon>
        <taxon>Formicidae</taxon>
        <taxon>Myrmicinae</taxon>
        <taxon>Temnothorax</taxon>
    </lineage>
</organism>